<dbReference type="InterPro" id="IPR050745">
    <property type="entry name" value="Multifunctional_regulatory"/>
</dbReference>
<evidence type="ECO:0000256" key="1">
    <source>
        <dbReference type="ARBA" id="ARBA00022737"/>
    </source>
</evidence>
<evidence type="ECO:0000256" key="3">
    <source>
        <dbReference type="PROSITE-ProRule" id="PRU00023"/>
    </source>
</evidence>
<reference evidence="4" key="2">
    <citation type="submission" date="2025-08" db="UniProtKB">
        <authorList>
            <consortium name="Ensembl"/>
        </authorList>
    </citation>
    <scope>IDENTIFICATION</scope>
</reference>
<dbReference type="PROSITE" id="PS50088">
    <property type="entry name" value="ANK_REPEAT"/>
    <property type="match status" value="3"/>
</dbReference>
<sequence length="340" mass="37989">ARAIRPLHLAASYRSVKRMQILLSAGADPEMRDELGRTTLHLLITSWPNVKTTWQKPGSKLRTAVTSLFKQAEACLRLLCEHGVNVNAEVKLFHIAISMFTLSAIHILASYGADVNAVDSSGLTPLHMAAGILRKDIIASLVREGADINMVWDILLFSSISSYLTHSKTKKTEDSFTAVILTCQSRAQRTLGTLLKHGAQVNATNKEDMSPLQEACTIGDIELVDLLLKYGANINELNKAGENCLFLFLNRSPNLWKNSLLVKLFSLISPLTVYNHKGFLPSTLNLPCFFKQRQQLLKLIQQPRRLQDICKRVIYLKCVQDKRDDSVLLWACCSCQRSSP</sequence>
<reference evidence="4" key="1">
    <citation type="submission" date="2021-04" db="EMBL/GenBank/DDBJ databases">
        <authorList>
            <consortium name="Wellcome Sanger Institute Data Sharing"/>
        </authorList>
    </citation>
    <scope>NUCLEOTIDE SEQUENCE [LARGE SCALE GENOMIC DNA]</scope>
</reference>
<dbReference type="AlphaFoldDB" id="A0A671W5Z0"/>
<dbReference type="InterPro" id="IPR036770">
    <property type="entry name" value="Ankyrin_rpt-contain_sf"/>
</dbReference>
<dbReference type="SUPFAM" id="SSF48403">
    <property type="entry name" value="Ankyrin repeat"/>
    <property type="match status" value="1"/>
</dbReference>
<feature type="repeat" description="ANK" evidence="3">
    <location>
        <begin position="207"/>
        <end position="239"/>
    </location>
</feature>
<evidence type="ECO:0000313" key="5">
    <source>
        <dbReference type="Proteomes" id="UP000472265"/>
    </source>
</evidence>
<dbReference type="InterPro" id="IPR002110">
    <property type="entry name" value="Ankyrin_rpt"/>
</dbReference>
<dbReference type="GeneTree" id="ENSGT00840000130004"/>
<accession>A0A671W5Z0</accession>
<dbReference type="Gene3D" id="1.25.40.20">
    <property type="entry name" value="Ankyrin repeat-containing domain"/>
    <property type="match status" value="3"/>
</dbReference>
<gene>
    <name evidence="4" type="primary">ANKRD61</name>
</gene>
<dbReference type="SMART" id="SM00248">
    <property type="entry name" value="ANK"/>
    <property type="match status" value="6"/>
</dbReference>
<dbReference type="OMA" id="AINESSM"/>
<evidence type="ECO:0000256" key="2">
    <source>
        <dbReference type="ARBA" id="ARBA00023043"/>
    </source>
</evidence>
<dbReference type="Proteomes" id="UP000472265">
    <property type="component" value="Chromosome 20"/>
</dbReference>
<protein>
    <submittedName>
        <fullName evidence="4">Ankyrin repeat domain 61</fullName>
    </submittedName>
</protein>
<feature type="repeat" description="ANK" evidence="3">
    <location>
        <begin position="121"/>
        <end position="153"/>
    </location>
</feature>
<dbReference type="Pfam" id="PF12796">
    <property type="entry name" value="Ank_2"/>
    <property type="match status" value="2"/>
</dbReference>
<evidence type="ECO:0000313" key="4">
    <source>
        <dbReference type="Ensembl" id="ENSSAUP00010034049.1"/>
    </source>
</evidence>
<keyword evidence="1" id="KW-0677">Repeat</keyword>
<dbReference type="PANTHER" id="PTHR24189">
    <property type="entry name" value="MYOTROPHIN"/>
    <property type="match status" value="1"/>
</dbReference>
<feature type="repeat" description="ANK" evidence="3">
    <location>
        <begin position="2"/>
        <end position="34"/>
    </location>
</feature>
<dbReference type="PRINTS" id="PR01415">
    <property type="entry name" value="ANKYRIN"/>
</dbReference>
<keyword evidence="5" id="KW-1185">Reference proteome</keyword>
<reference evidence="4" key="3">
    <citation type="submission" date="2025-09" db="UniProtKB">
        <authorList>
            <consortium name="Ensembl"/>
        </authorList>
    </citation>
    <scope>IDENTIFICATION</scope>
</reference>
<dbReference type="PANTHER" id="PTHR24189:SF50">
    <property type="entry name" value="ANKYRIN REPEAT AND SOCS BOX PROTEIN 2"/>
    <property type="match status" value="1"/>
</dbReference>
<name>A0A671W5Z0_SPAAU</name>
<dbReference type="PROSITE" id="PS50297">
    <property type="entry name" value="ANK_REP_REGION"/>
    <property type="match status" value="3"/>
</dbReference>
<keyword evidence="2 3" id="KW-0040">ANK repeat</keyword>
<proteinExistence type="predicted"/>
<organism evidence="4 5">
    <name type="scientific">Sparus aurata</name>
    <name type="common">Gilthead sea bream</name>
    <dbReference type="NCBI Taxonomy" id="8175"/>
    <lineage>
        <taxon>Eukaryota</taxon>
        <taxon>Metazoa</taxon>
        <taxon>Chordata</taxon>
        <taxon>Craniata</taxon>
        <taxon>Vertebrata</taxon>
        <taxon>Euteleostomi</taxon>
        <taxon>Actinopterygii</taxon>
        <taxon>Neopterygii</taxon>
        <taxon>Teleostei</taxon>
        <taxon>Neoteleostei</taxon>
        <taxon>Acanthomorphata</taxon>
        <taxon>Eupercaria</taxon>
        <taxon>Spariformes</taxon>
        <taxon>Sparidae</taxon>
        <taxon>Sparus</taxon>
    </lineage>
</organism>
<dbReference type="Pfam" id="PF00023">
    <property type="entry name" value="Ank"/>
    <property type="match status" value="1"/>
</dbReference>
<dbReference type="Ensembl" id="ENSSAUT00010035873.1">
    <property type="protein sequence ID" value="ENSSAUP00010034049.1"/>
    <property type="gene ID" value="ENSSAUG00010014427.1"/>
</dbReference>